<protein>
    <recommendedName>
        <fullName evidence="1">ATPase AAA-type core domain-containing protein</fullName>
    </recommendedName>
</protein>
<dbReference type="InterPro" id="IPR027417">
    <property type="entry name" value="P-loop_NTPase"/>
</dbReference>
<dbReference type="GO" id="GO:0016887">
    <property type="term" value="F:ATP hydrolysis activity"/>
    <property type="evidence" value="ECO:0007669"/>
    <property type="project" value="InterPro"/>
</dbReference>
<dbReference type="Pfam" id="PF13304">
    <property type="entry name" value="AAA_21"/>
    <property type="match status" value="1"/>
</dbReference>
<evidence type="ECO:0000313" key="2">
    <source>
        <dbReference type="EMBL" id="UXD22790.1"/>
    </source>
</evidence>
<evidence type="ECO:0000259" key="1">
    <source>
        <dbReference type="Pfam" id="PF13304"/>
    </source>
</evidence>
<dbReference type="Gene3D" id="3.40.50.300">
    <property type="entry name" value="P-loop containing nucleotide triphosphate hydrolases"/>
    <property type="match status" value="1"/>
</dbReference>
<accession>A0A977KDA5</accession>
<dbReference type="InterPro" id="IPR003959">
    <property type="entry name" value="ATPase_AAA_core"/>
</dbReference>
<organism evidence="2 3">
    <name type="scientific">Ignicoccus pacificus DSM 13166</name>
    <dbReference type="NCBI Taxonomy" id="940294"/>
    <lineage>
        <taxon>Archaea</taxon>
        <taxon>Thermoproteota</taxon>
        <taxon>Thermoprotei</taxon>
        <taxon>Desulfurococcales</taxon>
        <taxon>Desulfurococcaceae</taxon>
        <taxon>Ignicoccus</taxon>
    </lineage>
</organism>
<dbReference type="SUPFAM" id="SSF52540">
    <property type="entry name" value="P-loop containing nucleoside triphosphate hydrolases"/>
    <property type="match status" value="1"/>
</dbReference>
<evidence type="ECO:0000313" key="3">
    <source>
        <dbReference type="Proteomes" id="UP001063698"/>
    </source>
</evidence>
<dbReference type="KEGG" id="ipc:IPA_08255"/>
<dbReference type="EMBL" id="CP006868">
    <property type="protein sequence ID" value="UXD22790.1"/>
    <property type="molecule type" value="Genomic_DNA"/>
</dbReference>
<name>A0A977KDA5_9CREN</name>
<reference evidence="2" key="1">
    <citation type="submission" date="2013-11" db="EMBL/GenBank/DDBJ databases">
        <title>Comparative genomics of Ignicoccus.</title>
        <authorList>
            <person name="Podar M."/>
        </authorList>
    </citation>
    <scope>NUCLEOTIDE SEQUENCE</scope>
    <source>
        <strain evidence="2">DSM 13166</strain>
    </source>
</reference>
<dbReference type="GO" id="GO:0005524">
    <property type="term" value="F:ATP binding"/>
    <property type="evidence" value="ECO:0007669"/>
    <property type="project" value="InterPro"/>
</dbReference>
<dbReference type="Proteomes" id="UP001063698">
    <property type="component" value="Chromosome"/>
</dbReference>
<dbReference type="AlphaFoldDB" id="A0A977KDA5"/>
<keyword evidence="3" id="KW-1185">Reference proteome</keyword>
<proteinExistence type="predicted"/>
<feature type="domain" description="ATPase AAA-type core" evidence="1">
    <location>
        <begin position="256"/>
        <end position="310"/>
    </location>
</feature>
<sequence>MGPIAQRSKLEIGEGSLILFYGPSGSGKSYVAKLLYSVLALPYISEYKEGVTCEEYSGFAKKLCESFMMVFGHDEGKRLFKHSEFTLKIGDSELLLKKGSVEGRGAFRELIYRKDGAPKVRVSLHDIKRIYDRVGLYPSTYLAYAKSFLLFIHYYLSFNPLTLTYRRRLLEALYSDPIFSLYVLPWTELVHVYETKYKGKLSECMKGKLFVSLMKKILLEGEIFFEDKIGVMYKYKNQDFHLYSVAASISENVPLLLLSCLVQQEKRLSIIEEPESQLHVSLQRFIAWYLRLLASMTPLIVTSHSDVILAELKLSQMLLRKGIEETVTYLSKYGLEADNEDINAMRRVNIKVYHFGDGGFKGYALDDIENSPSISEVLEDLLASLVEVSSDEVRSA</sequence>
<gene>
    <name evidence="2" type="ORF">IPA_08255</name>
</gene>